<organism evidence="1 2">
    <name type="scientific">Trichonephila clavipes</name>
    <name type="common">Golden silk orbweaver</name>
    <name type="synonym">Nephila clavipes</name>
    <dbReference type="NCBI Taxonomy" id="2585209"/>
    <lineage>
        <taxon>Eukaryota</taxon>
        <taxon>Metazoa</taxon>
        <taxon>Ecdysozoa</taxon>
        <taxon>Arthropoda</taxon>
        <taxon>Chelicerata</taxon>
        <taxon>Arachnida</taxon>
        <taxon>Araneae</taxon>
        <taxon>Araneomorphae</taxon>
        <taxon>Entelegynae</taxon>
        <taxon>Araneoidea</taxon>
        <taxon>Nephilidae</taxon>
        <taxon>Trichonephila</taxon>
    </lineage>
</organism>
<name>A0A8X6R5D4_TRICX</name>
<dbReference type="AlphaFoldDB" id="A0A8X6R5D4"/>
<keyword evidence="2" id="KW-1185">Reference proteome</keyword>
<gene>
    <name evidence="1" type="ORF">TNCV_2560191</name>
</gene>
<reference evidence="1" key="1">
    <citation type="submission" date="2020-08" db="EMBL/GenBank/DDBJ databases">
        <title>Multicomponent nature underlies the extraordinary mechanical properties of spider dragline silk.</title>
        <authorList>
            <person name="Kono N."/>
            <person name="Nakamura H."/>
            <person name="Mori M."/>
            <person name="Yoshida Y."/>
            <person name="Ohtoshi R."/>
            <person name="Malay A.D."/>
            <person name="Moran D.A.P."/>
            <person name="Tomita M."/>
            <person name="Numata K."/>
            <person name="Arakawa K."/>
        </authorList>
    </citation>
    <scope>NUCLEOTIDE SEQUENCE</scope>
</reference>
<evidence type="ECO:0000313" key="2">
    <source>
        <dbReference type="Proteomes" id="UP000887159"/>
    </source>
</evidence>
<dbReference type="Proteomes" id="UP000887159">
    <property type="component" value="Unassembled WGS sequence"/>
</dbReference>
<dbReference type="EMBL" id="BMAU01021004">
    <property type="protein sequence ID" value="GFX86137.1"/>
    <property type="molecule type" value="Genomic_DNA"/>
</dbReference>
<comment type="caution">
    <text evidence="1">The sequence shown here is derived from an EMBL/GenBank/DDBJ whole genome shotgun (WGS) entry which is preliminary data.</text>
</comment>
<evidence type="ECO:0000313" key="1">
    <source>
        <dbReference type="EMBL" id="GFX86137.1"/>
    </source>
</evidence>
<sequence length="86" mass="9492">MDSPNFNVLFGNAIGKFTELKTIISKECPGAIEVPHPILTLLAHQNLTPFVNHCLIQLPGGAGHKIRSVIISNPEETHDSRVPRWN</sequence>
<protein>
    <submittedName>
        <fullName evidence="1">Uncharacterized protein</fullName>
    </submittedName>
</protein>
<proteinExistence type="predicted"/>
<accession>A0A8X6R5D4</accession>